<keyword evidence="1" id="KW-0472">Membrane</keyword>
<evidence type="ECO:0000313" key="2">
    <source>
        <dbReference type="EMBL" id="KAK4004106.1"/>
    </source>
</evidence>
<dbReference type="Proteomes" id="UP001234178">
    <property type="component" value="Unassembled WGS sequence"/>
</dbReference>
<reference evidence="2 3" key="1">
    <citation type="journal article" date="2023" name="Nucleic Acids Res.">
        <title>The hologenome of Daphnia magna reveals possible DNA methylation and microbiome-mediated evolution of the host genome.</title>
        <authorList>
            <person name="Chaturvedi A."/>
            <person name="Li X."/>
            <person name="Dhandapani V."/>
            <person name="Marshall H."/>
            <person name="Kissane S."/>
            <person name="Cuenca-Cambronero M."/>
            <person name="Asole G."/>
            <person name="Calvet F."/>
            <person name="Ruiz-Romero M."/>
            <person name="Marangio P."/>
            <person name="Guigo R."/>
            <person name="Rago D."/>
            <person name="Mirbahai L."/>
            <person name="Eastwood N."/>
            <person name="Colbourne J.K."/>
            <person name="Zhou J."/>
            <person name="Mallon E."/>
            <person name="Orsini L."/>
        </authorList>
    </citation>
    <scope>NUCLEOTIDE SEQUENCE [LARGE SCALE GENOMIC DNA]</scope>
    <source>
        <strain evidence="2">LRV0_1</strain>
    </source>
</reference>
<keyword evidence="1" id="KW-1133">Transmembrane helix</keyword>
<keyword evidence="3" id="KW-1185">Reference proteome</keyword>
<feature type="transmembrane region" description="Helical" evidence="1">
    <location>
        <begin position="57"/>
        <end position="79"/>
    </location>
</feature>
<comment type="caution">
    <text evidence="2">The sequence shown here is derived from an EMBL/GenBank/DDBJ whole genome shotgun (WGS) entry which is preliminary data.</text>
</comment>
<evidence type="ECO:0000256" key="1">
    <source>
        <dbReference type="SAM" id="Phobius"/>
    </source>
</evidence>
<accession>A0ABQ9YU66</accession>
<organism evidence="2 3">
    <name type="scientific">Daphnia magna</name>
    <dbReference type="NCBI Taxonomy" id="35525"/>
    <lineage>
        <taxon>Eukaryota</taxon>
        <taxon>Metazoa</taxon>
        <taxon>Ecdysozoa</taxon>
        <taxon>Arthropoda</taxon>
        <taxon>Crustacea</taxon>
        <taxon>Branchiopoda</taxon>
        <taxon>Diplostraca</taxon>
        <taxon>Cladocera</taxon>
        <taxon>Anomopoda</taxon>
        <taxon>Daphniidae</taxon>
        <taxon>Daphnia</taxon>
    </lineage>
</organism>
<protein>
    <submittedName>
        <fullName evidence="2">Uncharacterized protein</fullName>
    </submittedName>
</protein>
<gene>
    <name evidence="2" type="ORF">OUZ56_005848</name>
</gene>
<name>A0ABQ9YU66_9CRUS</name>
<sequence>MEGEFPSMAEAIRLASIRRFHKFSSLTKTYHVFETNSQWRKLSTSRREKMTSTTSFMVLYGGFQCFTVLPFGIISRLRWLALVSLARRSDTVRLQFLVWQRSRVFAPSLLSLVVVHMPTPKVSQFATTVMLEH</sequence>
<keyword evidence="1" id="KW-0812">Transmembrane</keyword>
<evidence type="ECO:0000313" key="3">
    <source>
        <dbReference type="Proteomes" id="UP001234178"/>
    </source>
</evidence>
<proteinExistence type="predicted"/>
<dbReference type="EMBL" id="JAOYFB010000001">
    <property type="protein sequence ID" value="KAK4004106.1"/>
    <property type="molecule type" value="Genomic_DNA"/>
</dbReference>